<dbReference type="EMBL" id="NEXD01000068">
    <property type="protein sequence ID" value="PSN84740.1"/>
    <property type="molecule type" value="Genomic_DNA"/>
</dbReference>
<name>A0A2R6AEE1_9ARCH</name>
<dbReference type="Pfam" id="PF09702">
    <property type="entry name" value="Cas_Csa5"/>
    <property type="match status" value="1"/>
</dbReference>
<dbReference type="AlphaFoldDB" id="A0A2R6AEE1"/>
<evidence type="ECO:0000313" key="2">
    <source>
        <dbReference type="Proteomes" id="UP000240569"/>
    </source>
</evidence>
<accession>A0A2R6AEE1</accession>
<organism evidence="1 2">
    <name type="scientific">Candidatus Marsarchaeota G1 archaeon BE_D</name>
    <dbReference type="NCBI Taxonomy" id="1978156"/>
    <lineage>
        <taxon>Archaea</taxon>
        <taxon>Candidatus Marsarchaeota</taxon>
        <taxon>Candidatus Marsarchaeota group 1</taxon>
    </lineage>
</organism>
<reference evidence="1 2" key="1">
    <citation type="submission" date="2017-04" db="EMBL/GenBank/DDBJ databases">
        <title>Novel microbial lineages endemic to geothermal iron-oxide mats fill important gaps in the evolutionary history of Archaea.</title>
        <authorList>
            <person name="Jay Z.J."/>
            <person name="Beam J.P."/>
            <person name="Dlakic M."/>
            <person name="Rusch D.B."/>
            <person name="Kozubal M.A."/>
            <person name="Inskeep W.P."/>
        </authorList>
    </citation>
    <scope>NUCLEOTIDE SEQUENCE [LARGE SCALE GENOMIC DNA]</scope>
    <source>
        <strain evidence="1">BE_D</strain>
    </source>
</reference>
<protein>
    <submittedName>
        <fullName evidence="1">Uncharacterized protein</fullName>
    </submittedName>
</protein>
<evidence type="ECO:0000313" key="1">
    <source>
        <dbReference type="EMBL" id="PSN84740.1"/>
    </source>
</evidence>
<gene>
    <name evidence="1" type="ORF">B9Q02_09005</name>
</gene>
<proteinExistence type="predicted"/>
<comment type="caution">
    <text evidence="1">The sequence shown here is derived from an EMBL/GenBank/DDBJ whole genome shotgun (WGS) entry which is preliminary data.</text>
</comment>
<sequence>MATSLLQVGKFRGVSLLLAGASLITGSPTLIDRVANALSVDSVIKSVNDALRVIESFQKNKSEKNELIESADKTILKIDGEQYVLSATLCTSTQLQEFFKEAESDIRIARAVAALAESLIVDARRGGGEKN</sequence>
<dbReference type="Proteomes" id="UP000240569">
    <property type="component" value="Unassembled WGS sequence"/>
</dbReference>
<dbReference type="InterPro" id="IPR010157">
    <property type="entry name" value="CRISPR-assoc_Cas5"/>
</dbReference>